<sequence length="155" mass="18022">LGMRRQQRLSAVRGRRPFANNRSATLSKAECEPDVSRRLADHLEVKRVWVEQAQDIPPIDTLAEGICLPEPRNVNTNEPPPEFPTWTKKRQEEWIEGQARAIYFCRCHDVENHIVAFHNLWDSTWAIKGFPWDDNPWVFAAEFSLIENTKARAES</sequence>
<comment type="caution">
    <text evidence="1">The sequence shown here is derived from an EMBL/GenBank/DDBJ whole genome shotgun (WGS) entry which is preliminary data.</text>
</comment>
<dbReference type="AlphaFoldDB" id="A0A0F9D5I5"/>
<protein>
    <submittedName>
        <fullName evidence="1">Uncharacterized protein</fullName>
    </submittedName>
</protein>
<proteinExistence type="predicted"/>
<gene>
    <name evidence="1" type="ORF">LCGC14_2239660</name>
</gene>
<feature type="non-terminal residue" evidence="1">
    <location>
        <position position="1"/>
    </location>
</feature>
<organism evidence="1">
    <name type="scientific">marine sediment metagenome</name>
    <dbReference type="NCBI Taxonomy" id="412755"/>
    <lineage>
        <taxon>unclassified sequences</taxon>
        <taxon>metagenomes</taxon>
        <taxon>ecological metagenomes</taxon>
    </lineage>
</organism>
<name>A0A0F9D5I5_9ZZZZ</name>
<evidence type="ECO:0000313" key="1">
    <source>
        <dbReference type="EMBL" id="KKL57008.1"/>
    </source>
</evidence>
<accession>A0A0F9D5I5</accession>
<reference evidence="1" key="1">
    <citation type="journal article" date="2015" name="Nature">
        <title>Complex archaea that bridge the gap between prokaryotes and eukaryotes.</title>
        <authorList>
            <person name="Spang A."/>
            <person name="Saw J.H."/>
            <person name="Jorgensen S.L."/>
            <person name="Zaremba-Niedzwiedzka K."/>
            <person name="Martijn J."/>
            <person name="Lind A.E."/>
            <person name="van Eijk R."/>
            <person name="Schleper C."/>
            <person name="Guy L."/>
            <person name="Ettema T.J."/>
        </authorList>
    </citation>
    <scope>NUCLEOTIDE SEQUENCE</scope>
</reference>
<dbReference type="EMBL" id="LAZR01030306">
    <property type="protein sequence ID" value="KKL57008.1"/>
    <property type="molecule type" value="Genomic_DNA"/>
</dbReference>